<dbReference type="InterPro" id="IPR006067">
    <property type="entry name" value="NO2/SO3_Rdtase_4Fe4S_dom"/>
</dbReference>
<dbReference type="SUPFAM" id="SSF56014">
    <property type="entry name" value="Nitrite and sulphite reductase 4Fe-4S domain-like"/>
    <property type="match status" value="2"/>
</dbReference>
<dbReference type="InterPro" id="IPR005117">
    <property type="entry name" value="NiRdtase/SiRdtase_haem-b_fer"/>
</dbReference>
<feature type="domain" description="Nitrite/Sulfite reductase ferredoxin-like" evidence="8">
    <location>
        <begin position="53"/>
        <end position="110"/>
    </location>
</feature>
<keyword evidence="3" id="KW-0479">Metal-binding</keyword>
<sequence length="553" mass="62313">MYQYDAIDQQLVDERVAQFRDQTRRYLNDELSEQEFLPLRLQNGLYVQRYAPMLRIAIPYGMLSSDQLRTLADISRRYDRAYGHFSTRQNLQLNWPKLEDVPDILAELAKVQMHAVQTSGNCIRNTTTDQYAGVIADEVVDPRPYCELIRQWSTFHPEFAFLPRKFKIAVNATESADRAATQVHDIGLHIKKNDAGEIGFKVIVGGGLGRTPMVGVTINEFLPRTDLLTYLDAIIRVYNQQGRRDNKYKARIKILVKALGIEEFRNRVEAEWVHLRGKESTVPMSEFDRLQSFFTEPAYEALENNPASLTNKLADSAGFARWYERNTFEHKKAGYRIVTLTLKKAGQAPGDATSEQMEKAANLADQFSFGELRVSHEQNLVLSDVRQDQLVDVWEAAKEAGFATPTLGLLTDMICCPGGDFCALANAKSIPIAEQIQNTFDNLDYLYDLGNIDLNISGCMNACGHHHVGNIGILGVDKKGQEFYQVSIGGASGHDASIGKILGPSFAQEEISQVIQKLMDVYVSNRTDEERFIDTYRRVGITPFKEAAYAKAN</sequence>
<evidence type="ECO:0000259" key="7">
    <source>
        <dbReference type="Pfam" id="PF01077"/>
    </source>
</evidence>
<proteinExistence type="predicted"/>
<keyword evidence="1" id="KW-0004">4Fe-4S</keyword>
<evidence type="ECO:0000313" key="10">
    <source>
        <dbReference type="Proteomes" id="UP001379949"/>
    </source>
</evidence>
<gene>
    <name evidence="9" type="ORF">V6242_06895</name>
</gene>
<keyword evidence="10" id="KW-1185">Reference proteome</keyword>
<dbReference type="Gene3D" id="3.30.413.10">
    <property type="entry name" value="Sulfite Reductase Hemoprotein, domain 1"/>
    <property type="match status" value="2"/>
</dbReference>
<evidence type="ECO:0000313" key="9">
    <source>
        <dbReference type="EMBL" id="MEL0612868.1"/>
    </source>
</evidence>
<dbReference type="EC" id="1.8.7.1" evidence="9"/>
<evidence type="ECO:0000256" key="3">
    <source>
        <dbReference type="ARBA" id="ARBA00022723"/>
    </source>
</evidence>
<protein>
    <submittedName>
        <fullName evidence="9">Nitrite/sulfite reductase</fullName>
        <ecNumber evidence="9">1.8.7.1</ecNumber>
    </submittedName>
</protein>
<keyword evidence="5" id="KW-0408">Iron</keyword>
<evidence type="ECO:0000256" key="4">
    <source>
        <dbReference type="ARBA" id="ARBA00023002"/>
    </source>
</evidence>
<dbReference type="InterPro" id="IPR051329">
    <property type="entry name" value="NIR_SIR_4Fe-4S"/>
</dbReference>
<accession>A0ABU9G530</accession>
<evidence type="ECO:0000256" key="5">
    <source>
        <dbReference type="ARBA" id="ARBA00023004"/>
    </source>
</evidence>
<comment type="caution">
    <text evidence="9">The sequence shown here is derived from an EMBL/GenBank/DDBJ whole genome shotgun (WGS) entry which is preliminary data.</text>
</comment>
<dbReference type="Gene3D" id="3.90.480.20">
    <property type="match status" value="2"/>
</dbReference>
<dbReference type="InterPro" id="IPR036136">
    <property type="entry name" value="Nit/Sulf_reduc_fer-like_dom_sf"/>
</dbReference>
<evidence type="ECO:0000259" key="8">
    <source>
        <dbReference type="Pfam" id="PF03460"/>
    </source>
</evidence>
<dbReference type="Pfam" id="PF03460">
    <property type="entry name" value="NIR_SIR_ferr"/>
    <property type="match status" value="2"/>
</dbReference>
<dbReference type="PANTHER" id="PTHR32439:SF9">
    <property type="entry name" value="BLR3264 PROTEIN"/>
    <property type="match status" value="1"/>
</dbReference>
<evidence type="ECO:0000256" key="6">
    <source>
        <dbReference type="ARBA" id="ARBA00023014"/>
    </source>
</evidence>
<keyword evidence="2" id="KW-0349">Heme</keyword>
<name>A0ABU9G530_9GAMM</name>
<organism evidence="9 10">
    <name type="scientific">Marinomonas arenicola</name>
    <dbReference type="NCBI Taxonomy" id="569601"/>
    <lineage>
        <taxon>Bacteria</taxon>
        <taxon>Pseudomonadati</taxon>
        <taxon>Pseudomonadota</taxon>
        <taxon>Gammaproteobacteria</taxon>
        <taxon>Oceanospirillales</taxon>
        <taxon>Oceanospirillaceae</taxon>
        <taxon>Marinomonas</taxon>
    </lineage>
</organism>
<feature type="domain" description="Nitrite/sulphite reductase 4Fe-4S" evidence="7">
    <location>
        <begin position="413"/>
        <end position="548"/>
    </location>
</feature>
<keyword evidence="6" id="KW-0411">Iron-sulfur</keyword>
<feature type="domain" description="Nitrite/sulphite reductase 4Fe-4S" evidence="7">
    <location>
        <begin position="119"/>
        <end position="273"/>
    </location>
</feature>
<feature type="domain" description="Nitrite/Sulfite reductase ferredoxin-like" evidence="8">
    <location>
        <begin position="350"/>
        <end position="400"/>
    </location>
</feature>
<dbReference type="Pfam" id="PF01077">
    <property type="entry name" value="NIR_SIR"/>
    <property type="match status" value="2"/>
</dbReference>
<dbReference type="InterPro" id="IPR045854">
    <property type="entry name" value="NO2/SO3_Rdtase_4Fe4S_sf"/>
</dbReference>
<reference evidence="9 10" key="1">
    <citation type="submission" date="2024-02" db="EMBL/GenBank/DDBJ databases">
        <title>Bacteria isolated from the canopy kelp, Nereocystis luetkeana.</title>
        <authorList>
            <person name="Pfister C.A."/>
            <person name="Younker I.T."/>
            <person name="Light S.H."/>
        </authorList>
    </citation>
    <scope>NUCLEOTIDE SEQUENCE [LARGE SCALE GENOMIC DNA]</scope>
    <source>
        <strain evidence="9 10">TI.4.07</strain>
    </source>
</reference>
<evidence type="ECO:0000256" key="1">
    <source>
        <dbReference type="ARBA" id="ARBA00022485"/>
    </source>
</evidence>
<keyword evidence="4 9" id="KW-0560">Oxidoreductase</keyword>
<dbReference type="RefSeq" id="WP_341564813.1">
    <property type="nucleotide sequence ID" value="NZ_JBAKAQ010000005.1"/>
</dbReference>
<dbReference type="Proteomes" id="UP001379949">
    <property type="component" value="Unassembled WGS sequence"/>
</dbReference>
<evidence type="ECO:0000256" key="2">
    <source>
        <dbReference type="ARBA" id="ARBA00022617"/>
    </source>
</evidence>
<dbReference type="SUPFAM" id="SSF55124">
    <property type="entry name" value="Nitrite/Sulfite reductase N-terminal domain-like"/>
    <property type="match status" value="2"/>
</dbReference>
<dbReference type="PANTHER" id="PTHR32439">
    <property type="entry name" value="FERREDOXIN--NITRITE REDUCTASE, CHLOROPLASTIC"/>
    <property type="match status" value="1"/>
</dbReference>
<dbReference type="GO" id="GO:0050311">
    <property type="term" value="F:sulfite reductase (ferredoxin) activity"/>
    <property type="evidence" value="ECO:0007669"/>
    <property type="project" value="UniProtKB-EC"/>
</dbReference>
<dbReference type="EMBL" id="JBAKAR010000004">
    <property type="protein sequence ID" value="MEL0612868.1"/>
    <property type="molecule type" value="Genomic_DNA"/>
</dbReference>